<dbReference type="RefSeq" id="WP_056937900.1">
    <property type="nucleotide sequence ID" value="NZ_AZFN01000026.1"/>
</dbReference>
<accession>A0A0R1V5I4</accession>
<name>A0A0R1V5I4_9LACO</name>
<sequence length="123" mass="14152">MTSKQATNRYIQPKSVHESLVLIQSLFNSYRNEPLTNELLAYHNNLIFRLQSDLKSTAQRDEPDQLAHIDSMTAVMRSWTNAKLTGKPFQGRMKNFKLSTVQPKFKTKVHKIKGGSSHRGTRH</sequence>
<evidence type="ECO:0000313" key="1">
    <source>
        <dbReference type="EMBL" id="KRM00801.1"/>
    </source>
</evidence>
<dbReference type="Proteomes" id="UP000051739">
    <property type="component" value="Unassembled WGS sequence"/>
</dbReference>
<protein>
    <submittedName>
        <fullName evidence="1">Uncharacterized protein</fullName>
    </submittedName>
</protein>
<reference evidence="1 2" key="1">
    <citation type="journal article" date="2015" name="Genome Announc.">
        <title>Expanding the biotechnology potential of lactobacilli through comparative genomics of 213 strains and associated genera.</title>
        <authorList>
            <person name="Sun Z."/>
            <person name="Harris H.M."/>
            <person name="McCann A."/>
            <person name="Guo C."/>
            <person name="Argimon S."/>
            <person name="Zhang W."/>
            <person name="Yang X."/>
            <person name="Jeffery I.B."/>
            <person name="Cooney J.C."/>
            <person name="Kagawa T.F."/>
            <person name="Liu W."/>
            <person name="Song Y."/>
            <person name="Salvetti E."/>
            <person name="Wrobel A."/>
            <person name="Rasinkangas P."/>
            <person name="Parkhill J."/>
            <person name="Rea M.C."/>
            <person name="O'Sullivan O."/>
            <person name="Ritari J."/>
            <person name="Douillard F.P."/>
            <person name="Paul Ross R."/>
            <person name="Yang R."/>
            <person name="Briner A.E."/>
            <person name="Felis G.E."/>
            <person name="de Vos W.M."/>
            <person name="Barrangou R."/>
            <person name="Klaenhammer T.R."/>
            <person name="Caufield P.W."/>
            <person name="Cui Y."/>
            <person name="Zhang H."/>
            <person name="O'Toole P.W."/>
        </authorList>
    </citation>
    <scope>NUCLEOTIDE SEQUENCE [LARGE SCALE GENOMIC DNA]</scope>
    <source>
        <strain evidence="1 2">DSM 16045</strain>
    </source>
</reference>
<dbReference type="AlphaFoldDB" id="A0A0R1V5I4"/>
<gene>
    <name evidence="1" type="ORF">FC60_GL001017</name>
</gene>
<evidence type="ECO:0000313" key="2">
    <source>
        <dbReference type="Proteomes" id="UP000051739"/>
    </source>
</evidence>
<proteinExistence type="predicted"/>
<keyword evidence="2" id="KW-1185">Reference proteome</keyword>
<comment type="caution">
    <text evidence="1">The sequence shown here is derived from an EMBL/GenBank/DDBJ whole genome shotgun (WGS) entry which is preliminary data.</text>
</comment>
<organism evidence="1 2">
    <name type="scientific">Limosilactobacillus gastricus DSM 16045</name>
    <dbReference type="NCBI Taxonomy" id="1423749"/>
    <lineage>
        <taxon>Bacteria</taxon>
        <taxon>Bacillati</taxon>
        <taxon>Bacillota</taxon>
        <taxon>Bacilli</taxon>
        <taxon>Lactobacillales</taxon>
        <taxon>Lactobacillaceae</taxon>
        <taxon>Limosilactobacillus</taxon>
    </lineage>
</organism>
<dbReference type="PATRIC" id="fig|1423749.3.peg.1031"/>
<dbReference type="EMBL" id="AZFN01000026">
    <property type="protein sequence ID" value="KRM00801.1"/>
    <property type="molecule type" value="Genomic_DNA"/>
</dbReference>